<reference evidence="1" key="1">
    <citation type="submission" date="2020-08" db="EMBL/GenBank/DDBJ databases">
        <title>Multicomponent nature underlies the extraordinary mechanical properties of spider dragline silk.</title>
        <authorList>
            <person name="Kono N."/>
            <person name="Nakamura H."/>
            <person name="Mori M."/>
            <person name="Yoshida Y."/>
            <person name="Ohtoshi R."/>
            <person name="Malay A.D."/>
            <person name="Moran D.A.P."/>
            <person name="Tomita M."/>
            <person name="Numata K."/>
            <person name="Arakawa K."/>
        </authorList>
    </citation>
    <scope>NUCLEOTIDE SEQUENCE</scope>
</reference>
<dbReference type="Proteomes" id="UP000886998">
    <property type="component" value="Unassembled WGS sequence"/>
</dbReference>
<name>A0A8X7C0J5_9ARAC</name>
<gene>
    <name evidence="1" type="ORF">TNIN_80461</name>
</gene>
<accession>A0A8X7C0J5</accession>
<sequence>MITNSALQISPFCYIKAQGIHCWEIECRGGAIGFGDIGIFSRIYIVLKDLGHRGYLAATIVCNNQFRARKSTAPFRRLGIHTKLLFNHFPLEIQLPSISKVFLPKRYFPENVLPEMLPGSLTLKQACRTFRVELKVVYRTGCGTL</sequence>
<proteinExistence type="predicted"/>
<evidence type="ECO:0000313" key="1">
    <source>
        <dbReference type="EMBL" id="GFY50835.1"/>
    </source>
</evidence>
<evidence type="ECO:0000313" key="2">
    <source>
        <dbReference type="Proteomes" id="UP000886998"/>
    </source>
</evidence>
<comment type="caution">
    <text evidence="1">The sequence shown here is derived from an EMBL/GenBank/DDBJ whole genome shotgun (WGS) entry which is preliminary data.</text>
</comment>
<protein>
    <submittedName>
        <fullName evidence="1">Uncharacterized protein</fullName>
    </submittedName>
</protein>
<dbReference type="EMBL" id="BMAV01007755">
    <property type="protein sequence ID" value="GFY50835.1"/>
    <property type="molecule type" value="Genomic_DNA"/>
</dbReference>
<organism evidence="1 2">
    <name type="scientific">Trichonephila inaurata madagascariensis</name>
    <dbReference type="NCBI Taxonomy" id="2747483"/>
    <lineage>
        <taxon>Eukaryota</taxon>
        <taxon>Metazoa</taxon>
        <taxon>Ecdysozoa</taxon>
        <taxon>Arthropoda</taxon>
        <taxon>Chelicerata</taxon>
        <taxon>Arachnida</taxon>
        <taxon>Araneae</taxon>
        <taxon>Araneomorphae</taxon>
        <taxon>Entelegynae</taxon>
        <taxon>Araneoidea</taxon>
        <taxon>Nephilidae</taxon>
        <taxon>Trichonephila</taxon>
        <taxon>Trichonephila inaurata</taxon>
    </lineage>
</organism>
<keyword evidence="2" id="KW-1185">Reference proteome</keyword>
<dbReference type="AlphaFoldDB" id="A0A8X7C0J5"/>